<feature type="compositionally biased region" description="Low complexity" evidence="1">
    <location>
        <begin position="63"/>
        <end position="94"/>
    </location>
</feature>
<organism evidence="3 4">
    <name type="scientific">Petrolisthes manimaculis</name>
    <dbReference type="NCBI Taxonomy" id="1843537"/>
    <lineage>
        <taxon>Eukaryota</taxon>
        <taxon>Metazoa</taxon>
        <taxon>Ecdysozoa</taxon>
        <taxon>Arthropoda</taxon>
        <taxon>Crustacea</taxon>
        <taxon>Multicrustacea</taxon>
        <taxon>Malacostraca</taxon>
        <taxon>Eumalacostraca</taxon>
        <taxon>Eucarida</taxon>
        <taxon>Decapoda</taxon>
        <taxon>Pleocyemata</taxon>
        <taxon>Anomura</taxon>
        <taxon>Galatheoidea</taxon>
        <taxon>Porcellanidae</taxon>
        <taxon>Petrolisthes</taxon>
    </lineage>
</organism>
<keyword evidence="2" id="KW-0472">Membrane</keyword>
<keyword evidence="2" id="KW-1133">Transmembrane helix</keyword>
<evidence type="ECO:0000313" key="3">
    <source>
        <dbReference type="EMBL" id="KAK4289154.1"/>
    </source>
</evidence>
<reference evidence="3" key="1">
    <citation type="submission" date="2023-11" db="EMBL/GenBank/DDBJ databases">
        <title>Genome assemblies of two species of porcelain crab, Petrolisthes cinctipes and Petrolisthes manimaculis (Anomura: Porcellanidae).</title>
        <authorList>
            <person name="Angst P."/>
        </authorList>
    </citation>
    <scope>NUCLEOTIDE SEQUENCE</scope>
    <source>
        <strain evidence="3">PB745_02</strain>
        <tissue evidence="3">Gill</tissue>
    </source>
</reference>
<evidence type="ECO:0000313" key="4">
    <source>
        <dbReference type="Proteomes" id="UP001292094"/>
    </source>
</evidence>
<keyword evidence="4" id="KW-1185">Reference proteome</keyword>
<name>A0AAE1NHD2_9EUCA</name>
<comment type="caution">
    <text evidence="3">The sequence shown here is derived from an EMBL/GenBank/DDBJ whole genome shotgun (WGS) entry which is preliminary data.</text>
</comment>
<evidence type="ECO:0000256" key="2">
    <source>
        <dbReference type="SAM" id="Phobius"/>
    </source>
</evidence>
<keyword evidence="2" id="KW-0812">Transmembrane</keyword>
<feature type="compositionally biased region" description="Polar residues" evidence="1">
    <location>
        <begin position="136"/>
        <end position="159"/>
    </location>
</feature>
<dbReference type="AlphaFoldDB" id="A0AAE1NHD2"/>
<protein>
    <submittedName>
        <fullName evidence="3">Uncharacterized protein</fullName>
    </submittedName>
</protein>
<dbReference type="Proteomes" id="UP001292094">
    <property type="component" value="Unassembled WGS sequence"/>
</dbReference>
<gene>
    <name evidence="3" type="ORF">Pmani_037862</name>
</gene>
<feature type="transmembrane region" description="Helical" evidence="2">
    <location>
        <begin position="187"/>
        <end position="208"/>
    </location>
</feature>
<proteinExistence type="predicted"/>
<feature type="compositionally biased region" description="Polar residues" evidence="1">
    <location>
        <begin position="104"/>
        <end position="127"/>
    </location>
</feature>
<sequence length="217" mass="24441">MAACILRDLENDLDWSPLKENTGVNQDKYGVQPRTLLSNQGGLAGPAVGSKAIDQDHPPTKPPTTKHQSHHTTSQPNTNHTTQHPNQTPTTPHNIPTKHRPHHTTSQPNTDHITQHPNQTPTTSHNIPTKHRPHHTTSQPNTDHITQHPNQTLTTSHNIPTKHRPHHTTSPSNQVPILNKNTSISSFHIIIFTFLFYGCIWCCDSWLWRLGLPVKLR</sequence>
<dbReference type="EMBL" id="JAWZYT010005968">
    <property type="protein sequence ID" value="KAK4289154.1"/>
    <property type="molecule type" value="Genomic_DNA"/>
</dbReference>
<evidence type="ECO:0000256" key="1">
    <source>
        <dbReference type="SAM" id="MobiDB-lite"/>
    </source>
</evidence>
<feature type="region of interest" description="Disordered" evidence="1">
    <location>
        <begin position="36"/>
        <end position="174"/>
    </location>
</feature>
<accession>A0AAE1NHD2</accession>